<sequence>MPYVMVPETHRPCQVNHRHSIIRIYGNKQVSTGGGMAKAEVVKKRAPVKTRRPPVGASPGTLIADPAARRSELRLTLISTQKFKTIDNASIDDVEANCRKWPVIWLDCTGLANIQLIEEIGRIFSLHPLALEDVVNTGQRPKVDFFEDHAFVVMRMIDDVTSHRYEQIALFLGENFVVTFQEREGDPFNPVRKRIESSAPNRLRTRGADYLAYALIDAIVDSYFPPIEAAGDLVDSIEDQMLHSTHKHQMRQLHELRRDANVLKGVLWPMRDALATLIRNDVAYVGAETKVFLNDTLDHSLRLIELVETQRDMLTGLIEMHLSLSQARTNDVISYLTIVSVIFMPLTFLVGIWGMNFDPASSPWNMPELKAYYGYPLSLLFMAAVAVGLIAFFKWKKWL</sequence>
<dbReference type="Gene3D" id="3.30.460.20">
    <property type="entry name" value="CorA soluble domain-like"/>
    <property type="match status" value="1"/>
</dbReference>
<dbReference type="EMBL" id="JAPYKS010000006">
    <property type="protein sequence ID" value="MEI9409221.1"/>
    <property type="molecule type" value="Genomic_DNA"/>
</dbReference>
<dbReference type="Gene3D" id="1.20.58.340">
    <property type="entry name" value="Magnesium transport protein CorA, transmembrane region"/>
    <property type="match status" value="2"/>
</dbReference>
<keyword evidence="8" id="KW-0406">Ion transport</keyword>
<evidence type="ECO:0000313" key="10">
    <source>
        <dbReference type="Proteomes" id="UP001387293"/>
    </source>
</evidence>
<organism evidence="9 10">
    <name type="scientific">Mesorhizobium salmacidum</name>
    <dbReference type="NCBI Taxonomy" id="3015171"/>
    <lineage>
        <taxon>Bacteria</taxon>
        <taxon>Pseudomonadati</taxon>
        <taxon>Pseudomonadota</taxon>
        <taxon>Alphaproteobacteria</taxon>
        <taxon>Hyphomicrobiales</taxon>
        <taxon>Phyllobacteriaceae</taxon>
        <taxon>Mesorhizobium</taxon>
    </lineage>
</organism>
<comment type="similarity">
    <text evidence="2 8">Belongs to the CorA metal ion transporter (MIT) (TC 1.A.35) family.</text>
</comment>
<evidence type="ECO:0000256" key="2">
    <source>
        <dbReference type="ARBA" id="ARBA00009765"/>
    </source>
</evidence>
<accession>A0ABU8KU35</accession>
<dbReference type="Proteomes" id="UP001387293">
    <property type="component" value="Unassembled WGS sequence"/>
</dbReference>
<keyword evidence="6 8" id="KW-1133">Transmembrane helix</keyword>
<keyword evidence="3 8" id="KW-0813">Transport</keyword>
<evidence type="ECO:0000256" key="5">
    <source>
        <dbReference type="ARBA" id="ARBA00022692"/>
    </source>
</evidence>
<dbReference type="PANTHER" id="PTHR46494">
    <property type="entry name" value="CORA FAMILY METAL ION TRANSPORTER (EUROFUNG)"/>
    <property type="match status" value="1"/>
</dbReference>
<dbReference type="InterPro" id="IPR002523">
    <property type="entry name" value="MgTranspt_CorA/ZnTranspt_ZntB"/>
</dbReference>
<dbReference type="SUPFAM" id="SSF143865">
    <property type="entry name" value="CorA soluble domain-like"/>
    <property type="match status" value="1"/>
</dbReference>
<dbReference type="PANTHER" id="PTHR46494:SF1">
    <property type="entry name" value="CORA FAMILY METAL ION TRANSPORTER (EUROFUNG)"/>
    <property type="match status" value="1"/>
</dbReference>
<keyword evidence="7 8" id="KW-0472">Membrane</keyword>
<evidence type="ECO:0000256" key="1">
    <source>
        <dbReference type="ARBA" id="ARBA00004651"/>
    </source>
</evidence>
<gene>
    <name evidence="8 9" type="primary">corA</name>
    <name evidence="9" type="ORF">O7A60_10620</name>
</gene>
<dbReference type="CDD" id="cd12828">
    <property type="entry name" value="TmCorA-like_1"/>
    <property type="match status" value="1"/>
</dbReference>
<evidence type="ECO:0000313" key="9">
    <source>
        <dbReference type="EMBL" id="MEI9409221.1"/>
    </source>
</evidence>
<keyword evidence="5 8" id="KW-0812">Transmembrane</keyword>
<reference evidence="9 10" key="1">
    <citation type="submission" date="2022-12" db="EMBL/GenBank/DDBJ databases">
        <authorList>
            <person name="Muema E."/>
        </authorList>
    </citation>
    <scope>NUCLEOTIDE SEQUENCE [LARGE SCALE GENOMIC DNA]</scope>
    <source>
        <strain evidence="10">1326</strain>
    </source>
</reference>
<evidence type="ECO:0000256" key="7">
    <source>
        <dbReference type="ARBA" id="ARBA00023136"/>
    </source>
</evidence>
<dbReference type="NCBIfam" id="TIGR00383">
    <property type="entry name" value="corA"/>
    <property type="match status" value="1"/>
</dbReference>
<comment type="subcellular location">
    <subcellularLocation>
        <location evidence="1">Cell membrane</location>
        <topology evidence="1">Multi-pass membrane protein</topology>
    </subcellularLocation>
    <subcellularLocation>
        <location evidence="8">Membrane</location>
        <topology evidence="8">Multi-pass membrane protein</topology>
    </subcellularLocation>
</comment>
<evidence type="ECO:0000256" key="4">
    <source>
        <dbReference type="ARBA" id="ARBA00022475"/>
    </source>
</evidence>
<dbReference type="SUPFAM" id="SSF144083">
    <property type="entry name" value="Magnesium transport protein CorA, transmembrane region"/>
    <property type="match status" value="1"/>
</dbReference>
<protein>
    <recommendedName>
        <fullName evidence="8">Magnesium transport protein CorA</fullName>
    </recommendedName>
</protein>
<keyword evidence="4 8" id="KW-1003">Cell membrane</keyword>
<comment type="function">
    <text evidence="8">Mediates influx of magnesium ions.</text>
</comment>
<proteinExistence type="inferred from homology"/>
<dbReference type="InterPro" id="IPR045861">
    <property type="entry name" value="CorA_cytoplasmic_dom"/>
</dbReference>
<dbReference type="InterPro" id="IPR004488">
    <property type="entry name" value="Mg/Co-transport_prot_CorA"/>
</dbReference>
<feature type="transmembrane region" description="Helical" evidence="8">
    <location>
        <begin position="373"/>
        <end position="393"/>
    </location>
</feature>
<evidence type="ECO:0000256" key="6">
    <source>
        <dbReference type="ARBA" id="ARBA00022989"/>
    </source>
</evidence>
<name>A0ABU8KU35_9HYPH</name>
<keyword evidence="8" id="KW-0460">Magnesium</keyword>
<keyword evidence="10" id="KW-1185">Reference proteome</keyword>
<comment type="caution">
    <text evidence="9">The sequence shown here is derived from an EMBL/GenBank/DDBJ whole genome shotgun (WGS) entry which is preliminary data.</text>
</comment>
<feature type="transmembrane region" description="Helical" evidence="8">
    <location>
        <begin position="332"/>
        <end position="353"/>
    </location>
</feature>
<evidence type="ECO:0000256" key="3">
    <source>
        <dbReference type="ARBA" id="ARBA00022448"/>
    </source>
</evidence>
<dbReference type="Pfam" id="PF01544">
    <property type="entry name" value="CorA"/>
    <property type="match status" value="1"/>
</dbReference>
<evidence type="ECO:0000256" key="8">
    <source>
        <dbReference type="RuleBase" id="RU362010"/>
    </source>
</evidence>
<dbReference type="InterPro" id="IPR045863">
    <property type="entry name" value="CorA_TM1_TM2"/>
</dbReference>